<dbReference type="InterPro" id="IPR041664">
    <property type="entry name" value="AAA_16"/>
</dbReference>
<comment type="caution">
    <text evidence="4">The sequence shown here is derived from an EMBL/GenBank/DDBJ whole genome shotgun (WGS) entry which is preliminary data.</text>
</comment>
<dbReference type="SUPFAM" id="SSF52540">
    <property type="entry name" value="P-loop containing nucleoside triphosphate hydrolases"/>
    <property type="match status" value="1"/>
</dbReference>
<dbReference type="GO" id="GO:0006355">
    <property type="term" value="P:regulation of DNA-templated transcription"/>
    <property type="evidence" value="ECO:0007669"/>
    <property type="project" value="InterPro"/>
</dbReference>
<dbReference type="PROSITE" id="PS50043">
    <property type="entry name" value="HTH_LUXR_2"/>
    <property type="match status" value="1"/>
</dbReference>
<keyword evidence="2" id="KW-0067">ATP-binding</keyword>
<dbReference type="GO" id="GO:0005737">
    <property type="term" value="C:cytoplasm"/>
    <property type="evidence" value="ECO:0007669"/>
    <property type="project" value="TreeGrafter"/>
</dbReference>
<proteinExistence type="predicted"/>
<dbReference type="RefSeq" id="WP_148350535.1">
    <property type="nucleotide sequence ID" value="NZ_VSFF01000005.1"/>
</dbReference>
<name>A0A5D0UCU1_9ACTN</name>
<dbReference type="Gene3D" id="3.40.50.300">
    <property type="entry name" value="P-loop containing nucleotide triphosphate hydrolases"/>
    <property type="match status" value="1"/>
</dbReference>
<organism evidence="4 5">
    <name type="scientific">Actinomadura syzygii</name>
    <dbReference type="NCBI Taxonomy" id="1427538"/>
    <lineage>
        <taxon>Bacteria</taxon>
        <taxon>Bacillati</taxon>
        <taxon>Actinomycetota</taxon>
        <taxon>Actinomycetes</taxon>
        <taxon>Streptosporangiales</taxon>
        <taxon>Thermomonosporaceae</taxon>
        <taxon>Actinomadura</taxon>
    </lineage>
</organism>
<accession>A0A5D0UCU1</accession>
<dbReference type="AlphaFoldDB" id="A0A5D0UCU1"/>
<dbReference type="PANTHER" id="PTHR16305:SF35">
    <property type="entry name" value="TRANSCRIPTIONAL ACTIVATOR DOMAIN"/>
    <property type="match status" value="1"/>
</dbReference>
<dbReference type="InterPro" id="IPR011990">
    <property type="entry name" value="TPR-like_helical_dom_sf"/>
</dbReference>
<evidence type="ECO:0000313" key="5">
    <source>
        <dbReference type="Proteomes" id="UP000322634"/>
    </source>
</evidence>
<dbReference type="SUPFAM" id="SSF48452">
    <property type="entry name" value="TPR-like"/>
    <property type="match status" value="1"/>
</dbReference>
<dbReference type="InterPro" id="IPR027417">
    <property type="entry name" value="P-loop_NTPase"/>
</dbReference>
<dbReference type="InterPro" id="IPR019734">
    <property type="entry name" value="TPR_rpt"/>
</dbReference>
<dbReference type="Proteomes" id="UP000322634">
    <property type="component" value="Unassembled WGS sequence"/>
</dbReference>
<dbReference type="SMART" id="SM00028">
    <property type="entry name" value="TPR"/>
    <property type="match status" value="4"/>
</dbReference>
<dbReference type="Pfam" id="PF13191">
    <property type="entry name" value="AAA_16"/>
    <property type="match status" value="1"/>
</dbReference>
<dbReference type="GO" id="GO:0003677">
    <property type="term" value="F:DNA binding"/>
    <property type="evidence" value="ECO:0007669"/>
    <property type="project" value="InterPro"/>
</dbReference>
<dbReference type="InterPro" id="IPR000792">
    <property type="entry name" value="Tscrpt_reg_LuxR_C"/>
</dbReference>
<evidence type="ECO:0000313" key="4">
    <source>
        <dbReference type="EMBL" id="TYC15393.1"/>
    </source>
</evidence>
<evidence type="ECO:0000256" key="1">
    <source>
        <dbReference type="ARBA" id="ARBA00022741"/>
    </source>
</evidence>
<dbReference type="CDD" id="cd06170">
    <property type="entry name" value="LuxR_C_like"/>
    <property type="match status" value="1"/>
</dbReference>
<dbReference type="Pfam" id="PF00196">
    <property type="entry name" value="GerE"/>
    <property type="match status" value="1"/>
</dbReference>
<dbReference type="PANTHER" id="PTHR16305">
    <property type="entry name" value="TESTICULAR SOLUBLE ADENYLYL CYCLASE"/>
    <property type="match status" value="1"/>
</dbReference>
<dbReference type="SMART" id="SM00421">
    <property type="entry name" value="HTH_LUXR"/>
    <property type="match status" value="1"/>
</dbReference>
<dbReference type="InterPro" id="IPR016032">
    <property type="entry name" value="Sig_transdc_resp-reg_C-effctor"/>
</dbReference>
<keyword evidence="1" id="KW-0547">Nucleotide-binding</keyword>
<dbReference type="GO" id="GO:0005524">
    <property type="term" value="F:ATP binding"/>
    <property type="evidence" value="ECO:0007669"/>
    <property type="project" value="UniProtKB-KW"/>
</dbReference>
<evidence type="ECO:0000256" key="2">
    <source>
        <dbReference type="ARBA" id="ARBA00022840"/>
    </source>
</evidence>
<dbReference type="PRINTS" id="PR00038">
    <property type="entry name" value="HTHLUXR"/>
</dbReference>
<reference evidence="4 5" key="1">
    <citation type="submission" date="2019-08" db="EMBL/GenBank/DDBJ databases">
        <title>Actinomadura sp. nov. CYP1-5 isolated from mountain soil.</title>
        <authorList>
            <person name="Songsumanus A."/>
            <person name="Kuncharoen N."/>
            <person name="Kudo T."/>
            <person name="Yuki M."/>
            <person name="Igarashi Y."/>
            <person name="Tanasupawat S."/>
        </authorList>
    </citation>
    <scope>NUCLEOTIDE SEQUENCE [LARGE SCALE GENOMIC DNA]</scope>
    <source>
        <strain evidence="4 5">GKU157</strain>
    </source>
</reference>
<gene>
    <name evidence="4" type="ORF">FXF65_15130</name>
</gene>
<protein>
    <submittedName>
        <fullName evidence="4">AAA family ATPase</fullName>
    </submittedName>
</protein>
<feature type="domain" description="HTH luxR-type" evidence="3">
    <location>
        <begin position="821"/>
        <end position="882"/>
    </location>
</feature>
<dbReference type="OrthoDB" id="3178131at2"/>
<dbReference type="InterPro" id="IPR036388">
    <property type="entry name" value="WH-like_DNA-bd_sf"/>
</dbReference>
<sequence>MDAGLVGRRRQLGAVAAAFADAADGRPRVVSIEGDGGAGKTALARRSIADLAVEHRAVVVTGDELTASVPFAALGPLVDVPSGTTVVEAARLVIGRLAELADAAGLLVVLVDDLHWVDLASRQSLAIAAGRLEHEPVAIVVTARPEHGGADDGWARLRNDAGRCVRVRVGGLGADDVAALAAQRGMPLTSAAARRLTDHTGGNALYVTTLLDDVPPEVLNRTGEALPVPADLSALVAARFAGLDAGPAALLGALAVLARPAPLPQVAEVADSADPAADCDGLLSTRWVERRPGGAGLARLAFVHPLMRQAVYDTLPLDDRRRLHLAAARVGDRRGALAHRVAAADRVDEALAAELEAEARSASAPDDAGTAARMLRWAADLTPERAARERRLLGAARLAVDAADPALDELVPAVAACADGPERDLVLGTAAWRAGDSGEAIHRLRRAASGADVAVEALVRLADVFVVLGHGQAAIDAAAEALDREPSDERTRLAAWASRALGVASRDGAIAGLAVLRDLLPSRPDECAPAENGLLALRGLLGWFALRPTAALDDLTAVLARPAVTLERRRRAQLDVAQCQYVIGRWDEATVHARLVLELSDGERERDAGIAHQVLAGIAGGRGDWHAAVVHFDAARRLAATFGTPELALAARLAGFAVAQARGAHAEIAGLVSTADAATPPVLSTLSVYHPGASAHIEAGDLDIAVRLADRLAADAERRRVDVSAQVADLRGRAAARRGDPAAADRHLAEAAAAITADTPVLIAAGIHLARGRLLRARARRHDAIAALAEARTIYESLGARPYLDRVDAELTDAGLSRPTRRRSPLDLTPREQDVVTLAVRGRSNKEIAAELFVSEKAVEYHLRNTYAKLGITSKRDLRTHL</sequence>
<dbReference type="EMBL" id="VSFF01000005">
    <property type="protein sequence ID" value="TYC15393.1"/>
    <property type="molecule type" value="Genomic_DNA"/>
</dbReference>
<dbReference type="GO" id="GO:0004016">
    <property type="term" value="F:adenylate cyclase activity"/>
    <property type="evidence" value="ECO:0007669"/>
    <property type="project" value="TreeGrafter"/>
</dbReference>
<dbReference type="Gene3D" id="1.25.40.10">
    <property type="entry name" value="Tetratricopeptide repeat domain"/>
    <property type="match status" value="2"/>
</dbReference>
<keyword evidence="5" id="KW-1185">Reference proteome</keyword>
<dbReference type="Gene3D" id="1.10.10.10">
    <property type="entry name" value="Winged helix-like DNA-binding domain superfamily/Winged helix DNA-binding domain"/>
    <property type="match status" value="1"/>
</dbReference>
<evidence type="ECO:0000259" key="3">
    <source>
        <dbReference type="PROSITE" id="PS50043"/>
    </source>
</evidence>
<dbReference type="SUPFAM" id="SSF46894">
    <property type="entry name" value="C-terminal effector domain of the bipartite response regulators"/>
    <property type="match status" value="1"/>
</dbReference>